<dbReference type="EMBL" id="FNCE01000008">
    <property type="protein sequence ID" value="SDG28730.1"/>
    <property type="molecule type" value="Genomic_DNA"/>
</dbReference>
<dbReference type="GO" id="GO:1904680">
    <property type="term" value="F:peptide transmembrane transporter activity"/>
    <property type="evidence" value="ECO:0007669"/>
    <property type="project" value="TreeGrafter"/>
</dbReference>
<dbReference type="RefSeq" id="WP_090020634.1">
    <property type="nucleotide sequence ID" value="NZ_FNCE01000008.1"/>
</dbReference>
<dbReference type="AlphaFoldDB" id="A0A1G7T2B3"/>
<dbReference type="InterPro" id="IPR000914">
    <property type="entry name" value="SBP_5_dom"/>
</dbReference>
<dbReference type="CDD" id="cd08513">
    <property type="entry name" value="PBP2_thermophilic_Hb8_like"/>
    <property type="match status" value="1"/>
</dbReference>
<evidence type="ECO:0000256" key="1">
    <source>
        <dbReference type="ARBA" id="ARBA00004418"/>
    </source>
</evidence>
<dbReference type="PIRSF" id="PIRSF002741">
    <property type="entry name" value="MppA"/>
    <property type="match status" value="1"/>
</dbReference>
<evidence type="ECO:0000256" key="2">
    <source>
        <dbReference type="ARBA" id="ARBA00005695"/>
    </source>
</evidence>
<evidence type="ECO:0000313" key="5">
    <source>
        <dbReference type="EMBL" id="SDG28730.1"/>
    </source>
</evidence>
<dbReference type="OrthoDB" id="9803988at2"/>
<dbReference type="STRING" id="1082479.SAMN05216241_10829"/>
<dbReference type="Gene3D" id="3.40.190.10">
    <property type="entry name" value="Periplasmic binding protein-like II"/>
    <property type="match status" value="1"/>
</dbReference>
<keyword evidence="3" id="KW-0732">Signal</keyword>
<feature type="signal peptide" evidence="3">
    <location>
        <begin position="1"/>
        <end position="22"/>
    </location>
</feature>
<comment type="subcellular location">
    <subcellularLocation>
        <location evidence="1">Periplasm</location>
    </subcellularLocation>
</comment>
<dbReference type="Gene3D" id="3.10.105.10">
    <property type="entry name" value="Dipeptide-binding Protein, Domain 3"/>
    <property type="match status" value="1"/>
</dbReference>
<accession>A0A1G7T2B3</accession>
<reference evidence="5 6" key="1">
    <citation type="submission" date="2016-10" db="EMBL/GenBank/DDBJ databases">
        <authorList>
            <person name="de Groot N.N."/>
        </authorList>
    </citation>
    <scope>NUCLEOTIDE SEQUENCE [LARGE SCALE GENOMIC DNA]</scope>
    <source>
        <strain evidence="5 6">DSM 25584</strain>
    </source>
</reference>
<organism evidence="5 6">
    <name type="scientific">Limimonas halophila</name>
    <dbReference type="NCBI Taxonomy" id="1082479"/>
    <lineage>
        <taxon>Bacteria</taxon>
        <taxon>Pseudomonadati</taxon>
        <taxon>Pseudomonadota</taxon>
        <taxon>Alphaproteobacteria</taxon>
        <taxon>Rhodospirillales</taxon>
        <taxon>Rhodovibrionaceae</taxon>
        <taxon>Limimonas</taxon>
    </lineage>
</organism>
<dbReference type="SUPFAM" id="SSF53850">
    <property type="entry name" value="Periplasmic binding protein-like II"/>
    <property type="match status" value="1"/>
</dbReference>
<dbReference type="PANTHER" id="PTHR30290">
    <property type="entry name" value="PERIPLASMIC BINDING COMPONENT OF ABC TRANSPORTER"/>
    <property type="match status" value="1"/>
</dbReference>
<feature type="domain" description="Solute-binding protein family 5" evidence="4">
    <location>
        <begin position="88"/>
        <end position="449"/>
    </location>
</feature>
<evidence type="ECO:0000259" key="4">
    <source>
        <dbReference type="Pfam" id="PF00496"/>
    </source>
</evidence>
<dbReference type="InterPro" id="IPR030678">
    <property type="entry name" value="Peptide/Ni-bd"/>
</dbReference>
<feature type="chain" id="PRO_5011478053" evidence="3">
    <location>
        <begin position="23"/>
        <end position="559"/>
    </location>
</feature>
<sequence>MRALAAAAITAALALTSAGAAAQDGEAGGAGTLTIGIDQFPSTFHPSINAMLAKAYMHGLTRRPVTAYGPDWDLVCMLCTEVPTLDNGLAEKETLPNGDTGIAITYKLHPEARWGDGHPVTSEDVKFAVRVGQHPKSGVPGTEIYERIREVEVHGPKRFTLHIDRVTFDYNAFSMPLLPAHLEREVFDADPAEYRHRTTFQRQPTNPGLYNGPYRMASVERGSRAVFEPNPEWHGEPPAFDRVVVRTIENAAALEANLLSGSIDMIAGELGLTVNQALKLKERAGDRFQFAFKPGLIYEHIDFNLGNPILKNRKVRRALAYAADREMIVQQLFGGEQPVADGPISPLADAHAEDVPTYGHDPEKARELLDAAGWDDKRRGIRHKDGEPLRLTFMTTAGNRVRELVQTTLQSQWKAVGVDVRIANQPARVFFGETMAKRDYKAMGMYAWLSAPRSVPRTTLHSDHIPTADNNWSGQNYPGYTNKRMDELLTRIETELDTQKRHELFAEMQRLYAKDLPALPLYWRAQAHVLPTWLTGFRATGHQFPSTLWVEQWGRSGAQ</sequence>
<name>A0A1G7T2B3_9PROT</name>
<protein>
    <submittedName>
        <fullName evidence="5">Peptide/nickel transport system substrate-binding protein</fullName>
    </submittedName>
</protein>
<dbReference type="GO" id="GO:0015833">
    <property type="term" value="P:peptide transport"/>
    <property type="evidence" value="ECO:0007669"/>
    <property type="project" value="TreeGrafter"/>
</dbReference>
<dbReference type="GO" id="GO:0043190">
    <property type="term" value="C:ATP-binding cassette (ABC) transporter complex"/>
    <property type="evidence" value="ECO:0007669"/>
    <property type="project" value="InterPro"/>
</dbReference>
<dbReference type="InterPro" id="IPR039424">
    <property type="entry name" value="SBP_5"/>
</dbReference>
<dbReference type="GO" id="GO:0030288">
    <property type="term" value="C:outer membrane-bounded periplasmic space"/>
    <property type="evidence" value="ECO:0007669"/>
    <property type="project" value="UniProtKB-ARBA"/>
</dbReference>
<dbReference type="Gene3D" id="3.90.76.10">
    <property type="entry name" value="Dipeptide-binding Protein, Domain 1"/>
    <property type="match status" value="1"/>
</dbReference>
<proteinExistence type="inferred from homology"/>
<dbReference type="Proteomes" id="UP000199415">
    <property type="component" value="Unassembled WGS sequence"/>
</dbReference>
<keyword evidence="6" id="KW-1185">Reference proteome</keyword>
<evidence type="ECO:0000256" key="3">
    <source>
        <dbReference type="SAM" id="SignalP"/>
    </source>
</evidence>
<dbReference type="Pfam" id="PF00496">
    <property type="entry name" value="SBP_bac_5"/>
    <property type="match status" value="1"/>
</dbReference>
<evidence type="ECO:0000313" key="6">
    <source>
        <dbReference type="Proteomes" id="UP000199415"/>
    </source>
</evidence>
<gene>
    <name evidence="5" type="ORF">SAMN05216241_10829</name>
</gene>
<comment type="similarity">
    <text evidence="2">Belongs to the bacterial solute-binding protein 5 family.</text>
</comment>